<sequence length="128" mass="14041">MNIFQRKNSKRVKESDGSPKKDKGSSRGKNDLFDRAKGGLDTLTGSLQSAKNDAETATEKLQGDVKSGIETILHTGSSILERAKAELGSHSEATRSKDLGKLHSFRVTSNEEWLPCKNHESLFLNPVD</sequence>
<proteinExistence type="predicted"/>
<name>A0AAV5E7K7_ELECO</name>
<dbReference type="EMBL" id="BQKI01000073">
    <property type="protein sequence ID" value="GJN18592.1"/>
    <property type="molecule type" value="Genomic_DNA"/>
</dbReference>
<accession>A0AAV5E7K7</accession>
<dbReference type="Proteomes" id="UP001054889">
    <property type="component" value="Unassembled WGS sequence"/>
</dbReference>
<feature type="region of interest" description="Disordered" evidence="1">
    <location>
        <begin position="1"/>
        <end position="62"/>
    </location>
</feature>
<feature type="compositionally biased region" description="Basic and acidic residues" evidence="1">
    <location>
        <begin position="52"/>
        <end position="62"/>
    </location>
</feature>
<feature type="compositionally biased region" description="Basic and acidic residues" evidence="1">
    <location>
        <begin position="11"/>
        <end position="38"/>
    </location>
</feature>
<gene>
    <name evidence="2" type="primary">gb05766</name>
    <name evidence="2" type="ORF">PR202_gb05766</name>
</gene>
<protein>
    <submittedName>
        <fullName evidence="2">Uncharacterized protein</fullName>
    </submittedName>
</protein>
<reference evidence="2" key="2">
    <citation type="submission" date="2021-12" db="EMBL/GenBank/DDBJ databases">
        <title>Resequencing data analysis of finger millet.</title>
        <authorList>
            <person name="Hatakeyama M."/>
            <person name="Aluri S."/>
            <person name="Balachadran M.T."/>
            <person name="Sivarajan S.R."/>
            <person name="Poveda L."/>
            <person name="Shimizu-Inatsugi R."/>
            <person name="Schlapbach R."/>
            <person name="Sreeman S.M."/>
            <person name="Shimizu K.K."/>
        </authorList>
    </citation>
    <scope>NUCLEOTIDE SEQUENCE</scope>
</reference>
<evidence type="ECO:0000313" key="2">
    <source>
        <dbReference type="EMBL" id="GJN18592.1"/>
    </source>
</evidence>
<dbReference type="AlphaFoldDB" id="A0AAV5E7K7"/>
<evidence type="ECO:0000256" key="1">
    <source>
        <dbReference type="SAM" id="MobiDB-lite"/>
    </source>
</evidence>
<keyword evidence="3" id="KW-1185">Reference proteome</keyword>
<organism evidence="2 3">
    <name type="scientific">Eleusine coracana subsp. coracana</name>
    <dbReference type="NCBI Taxonomy" id="191504"/>
    <lineage>
        <taxon>Eukaryota</taxon>
        <taxon>Viridiplantae</taxon>
        <taxon>Streptophyta</taxon>
        <taxon>Embryophyta</taxon>
        <taxon>Tracheophyta</taxon>
        <taxon>Spermatophyta</taxon>
        <taxon>Magnoliopsida</taxon>
        <taxon>Liliopsida</taxon>
        <taxon>Poales</taxon>
        <taxon>Poaceae</taxon>
        <taxon>PACMAD clade</taxon>
        <taxon>Chloridoideae</taxon>
        <taxon>Cynodonteae</taxon>
        <taxon>Eleusininae</taxon>
        <taxon>Eleusine</taxon>
    </lineage>
</organism>
<comment type="caution">
    <text evidence="2">The sequence shown here is derived from an EMBL/GenBank/DDBJ whole genome shotgun (WGS) entry which is preliminary data.</text>
</comment>
<reference evidence="2" key="1">
    <citation type="journal article" date="2018" name="DNA Res.">
        <title>Multiple hybrid de novo genome assembly of finger millet, an orphan allotetraploid crop.</title>
        <authorList>
            <person name="Hatakeyama M."/>
            <person name="Aluri S."/>
            <person name="Balachadran M.T."/>
            <person name="Sivarajan S.R."/>
            <person name="Patrignani A."/>
            <person name="Gruter S."/>
            <person name="Poveda L."/>
            <person name="Shimizu-Inatsugi R."/>
            <person name="Baeten J."/>
            <person name="Francoijs K.J."/>
            <person name="Nataraja K.N."/>
            <person name="Reddy Y.A.N."/>
            <person name="Phadnis S."/>
            <person name="Ravikumar R.L."/>
            <person name="Schlapbach R."/>
            <person name="Sreeman S.M."/>
            <person name="Shimizu K.K."/>
        </authorList>
    </citation>
    <scope>NUCLEOTIDE SEQUENCE</scope>
</reference>
<evidence type="ECO:0000313" key="3">
    <source>
        <dbReference type="Proteomes" id="UP001054889"/>
    </source>
</evidence>